<keyword evidence="2 4" id="KW-0689">Ribosomal protein</keyword>
<organism evidence="6 7">
    <name type="scientific">Rhizophlyctis rosea</name>
    <dbReference type="NCBI Taxonomy" id="64517"/>
    <lineage>
        <taxon>Eukaryota</taxon>
        <taxon>Fungi</taxon>
        <taxon>Fungi incertae sedis</taxon>
        <taxon>Chytridiomycota</taxon>
        <taxon>Chytridiomycota incertae sedis</taxon>
        <taxon>Chytridiomycetes</taxon>
        <taxon>Rhizophlyctidales</taxon>
        <taxon>Rhizophlyctidaceae</taxon>
        <taxon>Rhizophlyctis</taxon>
    </lineage>
</organism>
<sequence length="236" mass="26391">MFPQLRRAPTCVLQRCLNPTTPSLQPIRFASSPFSSTPPTQSRVGCQVLKYPQEVKIALEPCEGTPQLPRAKQQVVVTGPKGTLAMPLQPYVSFSFLPPEPNNPKQLLTVAVANPIDDRQRAMWGTTRRLIGNMVEGVLEGYTVPLKFVGVGYRALMEDGKLSLKLGYSHPILMDIPSDVQVQIPVPTRVILTGLDKHRVTLFAAQIRKWRQPEPYNLKGIFVGNERIKKKEGKKR</sequence>
<dbReference type="PANTHER" id="PTHR11655:SF14">
    <property type="entry name" value="LARGE RIBOSOMAL SUBUNIT PROTEIN UL6M"/>
    <property type="match status" value="1"/>
</dbReference>
<evidence type="ECO:0000259" key="5">
    <source>
        <dbReference type="Pfam" id="PF00347"/>
    </source>
</evidence>
<dbReference type="Pfam" id="PF00347">
    <property type="entry name" value="Ribosomal_L6"/>
    <property type="match status" value="2"/>
</dbReference>
<dbReference type="GO" id="GO:0003735">
    <property type="term" value="F:structural constituent of ribosome"/>
    <property type="evidence" value="ECO:0007669"/>
    <property type="project" value="InterPro"/>
</dbReference>
<dbReference type="AlphaFoldDB" id="A0AAD5X3F6"/>
<dbReference type="SUPFAM" id="SSF56053">
    <property type="entry name" value="Ribosomal protein L6"/>
    <property type="match status" value="2"/>
</dbReference>
<proteinExistence type="inferred from homology"/>
<feature type="domain" description="Large ribosomal subunit protein uL6 alpha-beta" evidence="5">
    <location>
        <begin position="72"/>
        <end position="141"/>
    </location>
</feature>
<reference evidence="6" key="1">
    <citation type="submission" date="2020-05" db="EMBL/GenBank/DDBJ databases">
        <title>Phylogenomic resolution of chytrid fungi.</title>
        <authorList>
            <person name="Stajich J.E."/>
            <person name="Amses K."/>
            <person name="Simmons R."/>
            <person name="Seto K."/>
            <person name="Myers J."/>
            <person name="Bonds A."/>
            <person name="Quandt C.A."/>
            <person name="Barry K."/>
            <person name="Liu P."/>
            <person name="Grigoriev I."/>
            <person name="Longcore J.E."/>
            <person name="James T.Y."/>
        </authorList>
    </citation>
    <scope>NUCLEOTIDE SEQUENCE</scope>
    <source>
        <strain evidence="6">JEL0318</strain>
    </source>
</reference>
<dbReference type="PANTHER" id="PTHR11655">
    <property type="entry name" value="60S/50S RIBOSOMAL PROTEIN L6/L9"/>
    <property type="match status" value="1"/>
</dbReference>
<keyword evidence="3 4" id="KW-0687">Ribonucleoprotein</keyword>
<comment type="caution">
    <text evidence="6">The sequence shown here is derived from an EMBL/GenBank/DDBJ whole genome shotgun (WGS) entry which is preliminary data.</text>
</comment>
<dbReference type="GO" id="GO:0005762">
    <property type="term" value="C:mitochondrial large ribosomal subunit"/>
    <property type="evidence" value="ECO:0007669"/>
    <property type="project" value="TreeGrafter"/>
</dbReference>
<keyword evidence="7" id="KW-1185">Reference proteome</keyword>
<evidence type="ECO:0000256" key="4">
    <source>
        <dbReference type="RuleBase" id="RU003869"/>
    </source>
</evidence>
<dbReference type="PRINTS" id="PR00059">
    <property type="entry name" value="RIBOSOMALL6"/>
</dbReference>
<dbReference type="Proteomes" id="UP001212841">
    <property type="component" value="Unassembled WGS sequence"/>
</dbReference>
<gene>
    <name evidence="6" type="ORF">HK097_004772</name>
</gene>
<evidence type="ECO:0000313" key="6">
    <source>
        <dbReference type="EMBL" id="KAJ3053220.1"/>
    </source>
</evidence>
<dbReference type="InterPro" id="IPR020040">
    <property type="entry name" value="Ribosomal_uL6_a/b-dom"/>
</dbReference>
<name>A0AAD5X3F6_9FUNG</name>
<evidence type="ECO:0000313" key="7">
    <source>
        <dbReference type="Proteomes" id="UP001212841"/>
    </source>
</evidence>
<dbReference type="InterPro" id="IPR000702">
    <property type="entry name" value="Ribosomal_uL6-like"/>
</dbReference>
<evidence type="ECO:0000256" key="2">
    <source>
        <dbReference type="ARBA" id="ARBA00022980"/>
    </source>
</evidence>
<feature type="domain" description="Large ribosomal subunit protein uL6 alpha-beta" evidence="5">
    <location>
        <begin position="149"/>
        <end position="221"/>
    </location>
</feature>
<protein>
    <recommendedName>
        <fullName evidence="5">Large ribosomal subunit protein uL6 alpha-beta domain-containing protein</fullName>
    </recommendedName>
</protein>
<evidence type="ECO:0000256" key="1">
    <source>
        <dbReference type="ARBA" id="ARBA00009356"/>
    </source>
</evidence>
<dbReference type="GO" id="GO:0006412">
    <property type="term" value="P:translation"/>
    <property type="evidence" value="ECO:0007669"/>
    <property type="project" value="InterPro"/>
</dbReference>
<comment type="similarity">
    <text evidence="1 4">Belongs to the universal ribosomal protein uL6 family.</text>
</comment>
<evidence type="ECO:0000256" key="3">
    <source>
        <dbReference type="ARBA" id="ARBA00023274"/>
    </source>
</evidence>
<dbReference type="InterPro" id="IPR019906">
    <property type="entry name" value="Ribosomal_uL6_bac-type"/>
</dbReference>
<dbReference type="Gene3D" id="3.90.930.12">
    <property type="entry name" value="Ribosomal protein L6, alpha-beta domain"/>
    <property type="match status" value="2"/>
</dbReference>
<accession>A0AAD5X3F6</accession>
<dbReference type="EMBL" id="JADGJD010000226">
    <property type="protein sequence ID" value="KAJ3053220.1"/>
    <property type="molecule type" value="Genomic_DNA"/>
</dbReference>
<dbReference type="InterPro" id="IPR036789">
    <property type="entry name" value="Ribosomal_uL6-like_a/b-dom_sf"/>
</dbReference>
<dbReference type="GO" id="GO:0019843">
    <property type="term" value="F:rRNA binding"/>
    <property type="evidence" value="ECO:0007669"/>
    <property type="project" value="InterPro"/>
</dbReference>